<keyword evidence="2" id="KW-1185">Reference proteome</keyword>
<dbReference type="AlphaFoldDB" id="A0A5M8FUD7"/>
<organism evidence="1 2">
    <name type="scientific">Thiohalocapsa marina</name>
    <dbReference type="NCBI Taxonomy" id="424902"/>
    <lineage>
        <taxon>Bacteria</taxon>
        <taxon>Pseudomonadati</taxon>
        <taxon>Pseudomonadota</taxon>
        <taxon>Gammaproteobacteria</taxon>
        <taxon>Chromatiales</taxon>
        <taxon>Chromatiaceae</taxon>
        <taxon>Thiohalocapsa</taxon>
    </lineage>
</organism>
<name>A0A5M8FUD7_9GAMM</name>
<evidence type="ECO:0000313" key="1">
    <source>
        <dbReference type="EMBL" id="KAA6187412.1"/>
    </source>
</evidence>
<dbReference type="Proteomes" id="UP000322981">
    <property type="component" value="Unassembled WGS sequence"/>
</dbReference>
<reference evidence="1 2" key="1">
    <citation type="submission" date="2019-09" db="EMBL/GenBank/DDBJ databases">
        <title>Whole-genome sequence of the purple sulfur bacterium Thiohalocapsa marina DSM 19078.</title>
        <authorList>
            <person name="Kyndt J.A."/>
            <person name="Meyer T.E."/>
        </authorList>
    </citation>
    <scope>NUCLEOTIDE SEQUENCE [LARGE SCALE GENOMIC DNA]</scope>
    <source>
        <strain evidence="1 2">DSM 19078</strain>
    </source>
</reference>
<sequence>MKIQISSQILTQTIDDELVVLNIETGRYFGLQASGSRVWRLLEELGDTEAVIDGLLKTYEVDEVTLRRDVDELLTNLIEAQLVTAVPEAHD</sequence>
<proteinExistence type="predicted"/>
<dbReference type="Pfam" id="PF05402">
    <property type="entry name" value="PqqD"/>
    <property type="match status" value="1"/>
</dbReference>
<dbReference type="InterPro" id="IPR008792">
    <property type="entry name" value="PQQD"/>
</dbReference>
<dbReference type="InterPro" id="IPR041881">
    <property type="entry name" value="PqqD_sf"/>
</dbReference>
<protein>
    <submittedName>
        <fullName evidence="1">PqqD family protein</fullName>
    </submittedName>
</protein>
<comment type="caution">
    <text evidence="1">The sequence shown here is derived from an EMBL/GenBank/DDBJ whole genome shotgun (WGS) entry which is preliminary data.</text>
</comment>
<dbReference type="RefSeq" id="WP_150090070.1">
    <property type="nucleotide sequence ID" value="NZ_JBFUOH010000084.1"/>
</dbReference>
<dbReference type="Gene3D" id="1.10.10.1150">
    <property type="entry name" value="Coenzyme PQQ synthesis protein D (PqqD)"/>
    <property type="match status" value="1"/>
</dbReference>
<evidence type="ECO:0000313" key="2">
    <source>
        <dbReference type="Proteomes" id="UP000322981"/>
    </source>
</evidence>
<accession>A0A5M8FUD7</accession>
<gene>
    <name evidence="1" type="ORF">F2Q65_02500</name>
</gene>
<dbReference type="EMBL" id="VWXX01000002">
    <property type="protein sequence ID" value="KAA6187412.1"/>
    <property type="molecule type" value="Genomic_DNA"/>
</dbReference>
<dbReference type="OrthoDB" id="9800554at2"/>